<dbReference type="AlphaFoldDB" id="A0AAP8PGG2"/>
<dbReference type="EMBL" id="JTBC02000002">
    <property type="protein sequence ID" value="PNO69168.1"/>
    <property type="molecule type" value="Genomic_DNA"/>
</dbReference>
<name>A0AAP8PGG2_SERMA</name>
<protein>
    <submittedName>
        <fullName evidence="1">Uncharacterized protein</fullName>
    </submittedName>
</protein>
<comment type="caution">
    <text evidence="1">The sequence shown here is derived from an EMBL/GenBank/DDBJ whole genome shotgun (WGS) entry which is preliminary data.</text>
</comment>
<dbReference type="Proteomes" id="UP000030378">
    <property type="component" value="Unassembled WGS sequence"/>
</dbReference>
<accession>A0AAP8PGG2</accession>
<evidence type="ECO:0000313" key="2">
    <source>
        <dbReference type="Proteomes" id="UP000030378"/>
    </source>
</evidence>
<evidence type="ECO:0000313" key="1">
    <source>
        <dbReference type="EMBL" id="PNO69168.1"/>
    </source>
</evidence>
<sequence length="80" mass="9424">MILHARKCTFHPLPHQYWRGLRPFMQLHEKRHMKCAGEAGEVLRAQRDNSTYYSKISKNFETDIQKNETGLSRAGVRHSQ</sequence>
<organism evidence="1 2">
    <name type="scientific">Serratia marcescens</name>
    <dbReference type="NCBI Taxonomy" id="615"/>
    <lineage>
        <taxon>Bacteria</taxon>
        <taxon>Pseudomonadati</taxon>
        <taxon>Pseudomonadota</taxon>
        <taxon>Gammaproteobacteria</taxon>
        <taxon>Enterobacterales</taxon>
        <taxon>Yersiniaceae</taxon>
        <taxon>Serratia</taxon>
    </lineage>
</organism>
<gene>
    <name evidence="1" type="ORF">MC70_003810</name>
</gene>
<reference evidence="2" key="1">
    <citation type="submission" date="2017-12" db="EMBL/GenBank/DDBJ databases">
        <title>FDA dAtabase for Regulatory Grade micrObial Sequences (FDA-ARGOS): Supporting development and validation of Infectious Disease Dx tests.</title>
        <authorList>
            <person name="Campos J."/>
            <person name="Goldberg B."/>
            <person name="Tallon L."/>
            <person name="Sadzewicz L."/>
            <person name="Sengamalay N."/>
            <person name="Ott S."/>
            <person name="Godinez A."/>
            <person name="Nagaraj S."/>
            <person name="Vavikolanu K."/>
            <person name="Vyas G."/>
            <person name="Nadendla S."/>
            <person name="Aluvathingal J."/>
            <person name="Geyer C."/>
            <person name="Nandy P."/>
            <person name="Hobson J."/>
            <person name="Sichtig H."/>
        </authorList>
    </citation>
    <scope>NUCLEOTIDE SEQUENCE [LARGE SCALE GENOMIC DNA]</scope>
    <source>
        <strain evidence="2">FDAARGOS_79</strain>
    </source>
</reference>
<proteinExistence type="predicted"/>